<dbReference type="GO" id="GO:0008236">
    <property type="term" value="F:serine-type peptidase activity"/>
    <property type="evidence" value="ECO:0007669"/>
    <property type="project" value="InterPro"/>
</dbReference>
<accession>A0A8J3A076</accession>
<feature type="chain" id="PRO_5035179728" evidence="1">
    <location>
        <begin position="27"/>
        <end position="756"/>
    </location>
</feature>
<gene>
    <name evidence="5" type="ORF">FF098_000445</name>
    <name evidence="4" type="ORF">GCM10011355_00900</name>
</gene>
<dbReference type="GO" id="GO:0008239">
    <property type="term" value="F:dipeptidyl-peptidase activity"/>
    <property type="evidence" value="ECO:0007669"/>
    <property type="project" value="TreeGrafter"/>
</dbReference>
<name>A0A8J3A076_9PROT</name>
<evidence type="ECO:0000313" key="4">
    <source>
        <dbReference type="EMBL" id="GGH92130.1"/>
    </source>
</evidence>
<dbReference type="PANTHER" id="PTHR11731">
    <property type="entry name" value="PROTEASE FAMILY S9B,C DIPEPTIDYL-PEPTIDASE IV-RELATED"/>
    <property type="match status" value="1"/>
</dbReference>
<reference evidence="4" key="1">
    <citation type="journal article" date="2014" name="Int. J. Syst. Evol. Microbiol.">
        <title>Complete genome sequence of Corynebacterium casei LMG S-19264T (=DSM 44701T), isolated from a smear-ripened cheese.</title>
        <authorList>
            <consortium name="US DOE Joint Genome Institute (JGI-PGF)"/>
            <person name="Walter F."/>
            <person name="Albersmeier A."/>
            <person name="Kalinowski J."/>
            <person name="Ruckert C."/>
        </authorList>
    </citation>
    <scope>NUCLEOTIDE SEQUENCE</scope>
    <source>
        <strain evidence="4">CGMCC 1.14984</strain>
    </source>
</reference>
<dbReference type="Proteomes" id="UP000621856">
    <property type="component" value="Unassembled WGS sequence"/>
</dbReference>
<dbReference type="InterPro" id="IPR001375">
    <property type="entry name" value="Peptidase_S9_cat"/>
</dbReference>
<protein>
    <submittedName>
        <fullName evidence="4">Peptidase S9</fullName>
    </submittedName>
    <submittedName>
        <fullName evidence="5">S9 family peptidase</fullName>
    </submittedName>
</protein>
<sequence>MPFPTRPLSAILSAIAALSILGHTNAQPRAQAEASNEETAMPPARQLTIDDLHAEGGLDGPALRQPRVSPDGSLVTLLRGREDNASQLDLWAYDTATGEASMLVSSTDLVGDVELSEEEKNRRERQRIYASGIVSYQWDAKGEQILFPLGGDIFLYQLEAGKAVKVTDTDAFETDPKISPAGNFVSFIRNDEVFVYDLATGTEKQLSSGATETIRNGVSEFVAQEELDRDTGYWWSPDDRLIAYTQIDESPVDIVERLDFGPDGTKTIRQRYPFAGTDNVTIRLGVVPAAGGETVWVNLGPEKDIYLADVAWAKDGKQLYVTLLSRDQKKLEVLAVAPEMGASGGLLEETSETWINLRGGMRPLADGSFLWESERDGFNHIYHYPADGSLVTQVTRGDWVVSGIDCVDEDNGTIYFTGWTETPLERHVYRVPLSGGEPVQISEGEGWHGASFAGSCDVWINTFSAPDQPSQARVRSADGEHLFWLKENALTADHPYAPFVASHVVPEFGTIEAEDGTPLYYQVMRPDLAPGEKAPAIVRVYGGPHAQTVQKDWTGAFDQMLVDMGYVVFRLDNRGSWNRGTAFENPLYHAMGSVEVQDQATGTRWLAAQDYVDADNIGVFGWSYGGYMTLHMLAQDPDLYKAGVSGAPVTDWRTYDTAYTERYMGDPREVADAYDGSAVFAHLDGMKANSLLLIHGMADDNVIFQNSIDLMAALHERDVAFEMMTYPGEKHGFRKRENKRHMDRLVVDFFERRLKD</sequence>
<keyword evidence="7" id="KW-1185">Reference proteome</keyword>
<feature type="domain" description="Peptidase S9 prolyl oligopeptidase catalytic" evidence="2">
    <location>
        <begin position="559"/>
        <end position="755"/>
    </location>
</feature>
<dbReference type="AlphaFoldDB" id="A0A8J3A076"/>
<dbReference type="RefSeq" id="WP_155135798.1">
    <property type="nucleotide sequence ID" value="NZ_BMGZ01000001.1"/>
</dbReference>
<proteinExistence type="predicted"/>
<evidence type="ECO:0000313" key="5">
    <source>
        <dbReference type="EMBL" id="NHK26370.1"/>
    </source>
</evidence>
<evidence type="ECO:0000259" key="2">
    <source>
        <dbReference type="Pfam" id="PF00326"/>
    </source>
</evidence>
<feature type="signal peptide" evidence="1">
    <location>
        <begin position="1"/>
        <end position="26"/>
    </location>
</feature>
<dbReference type="GO" id="GO:0006508">
    <property type="term" value="P:proteolysis"/>
    <property type="evidence" value="ECO:0007669"/>
    <property type="project" value="InterPro"/>
</dbReference>
<organism evidence="4 6">
    <name type="scientific">Aquisalinus luteolus</name>
    <dbReference type="NCBI Taxonomy" id="1566827"/>
    <lineage>
        <taxon>Bacteria</taxon>
        <taxon>Pseudomonadati</taxon>
        <taxon>Pseudomonadota</taxon>
        <taxon>Alphaproteobacteria</taxon>
        <taxon>Parvularculales</taxon>
        <taxon>Parvularculaceae</taxon>
        <taxon>Aquisalinus</taxon>
    </lineage>
</organism>
<evidence type="ECO:0000313" key="7">
    <source>
        <dbReference type="Proteomes" id="UP000818603"/>
    </source>
</evidence>
<dbReference type="Proteomes" id="UP000818603">
    <property type="component" value="Unassembled WGS sequence"/>
</dbReference>
<reference evidence="5 7" key="2">
    <citation type="submission" date="2020-02" db="EMBL/GenBank/DDBJ databases">
        <title>Genome sequence of Parvularcula flava strain NH6-79.</title>
        <authorList>
            <person name="Abdul Karim M.H."/>
            <person name="Lam M.Q."/>
            <person name="Chen S.J."/>
            <person name="Yahya A."/>
            <person name="Shahir S."/>
            <person name="Shamsir M.S."/>
            <person name="Chong C.S."/>
        </authorList>
    </citation>
    <scope>NUCLEOTIDE SEQUENCE [LARGE SCALE GENOMIC DNA]</scope>
    <source>
        <strain evidence="5 7">NH6-79</strain>
    </source>
</reference>
<dbReference type="PANTHER" id="PTHR11731:SF193">
    <property type="entry name" value="DIPEPTIDYL PEPTIDASE 9"/>
    <property type="match status" value="1"/>
</dbReference>
<comment type="caution">
    <text evidence="4">The sequence shown here is derived from an EMBL/GenBank/DDBJ whole genome shotgun (WGS) entry which is preliminary data.</text>
</comment>
<feature type="domain" description="Dipeptidylpeptidase IV N-terminal" evidence="3">
    <location>
        <begin position="148"/>
        <end position="469"/>
    </location>
</feature>
<dbReference type="EMBL" id="VCJR02000001">
    <property type="protein sequence ID" value="NHK26370.1"/>
    <property type="molecule type" value="Genomic_DNA"/>
</dbReference>
<evidence type="ECO:0000259" key="3">
    <source>
        <dbReference type="Pfam" id="PF00930"/>
    </source>
</evidence>
<dbReference type="SUPFAM" id="SSF53474">
    <property type="entry name" value="alpha/beta-Hydrolases"/>
    <property type="match status" value="1"/>
</dbReference>
<reference evidence="4" key="3">
    <citation type="submission" date="2020-09" db="EMBL/GenBank/DDBJ databases">
        <authorList>
            <person name="Sun Q."/>
            <person name="Zhou Y."/>
        </authorList>
    </citation>
    <scope>NUCLEOTIDE SEQUENCE</scope>
    <source>
        <strain evidence="4">CGMCC 1.14984</strain>
    </source>
</reference>
<dbReference type="InterPro" id="IPR050278">
    <property type="entry name" value="Serine_Prot_S9B/DPPIV"/>
</dbReference>
<dbReference type="Gene3D" id="2.140.10.30">
    <property type="entry name" value="Dipeptidylpeptidase IV, N-terminal domain"/>
    <property type="match status" value="1"/>
</dbReference>
<evidence type="ECO:0000256" key="1">
    <source>
        <dbReference type="SAM" id="SignalP"/>
    </source>
</evidence>
<dbReference type="Gene3D" id="3.40.50.1820">
    <property type="entry name" value="alpha/beta hydrolase"/>
    <property type="match status" value="1"/>
</dbReference>
<evidence type="ECO:0000313" key="6">
    <source>
        <dbReference type="Proteomes" id="UP000621856"/>
    </source>
</evidence>
<dbReference type="InterPro" id="IPR002469">
    <property type="entry name" value="Peptidase_S9B_N"/>
</dbReference>
<keyword evidence="1" id="KW-0732">Signal</keyword>
<dbReference type="InterPro" id="IPR029058">
    <property type="entry name" value="AB_hydrolase_fold"/>
</dbReference>
<dbReference type="Pfam" id="PF00326">
    <property type="entry name" value="Peptidase_S9"/>
    <property type="match status" value="1"/>
</dbReference>
<dbReference type="Pfam" id="PF00930">
    <property type="entry name" value="DPPIV_N"/>
    <property type="match status" value="1"/>
</dbReference>
<dbReference type="EMBL" id="BMGZ01000001">
    <property type="protein sequence ID" value="GGH92130.1"/>
    <property type="molecule type" value="Genomic_DNA"/>
</dbReference>
<dbReference type="SUPFAM" id="SSF82171">
    <property type="entry name" value="DPP6 N-terminal domain-like"/>
    <property type="match status" value="1"/>
</dbReference>